<sequence>MLGTEHGILGTEQYSFMSKEEERRPLTFVGDSGDARNPSLNLQQRKYALPLSVYLVKMSCCAEICYCAVSCRVKEAGSGGAAVFGY</sequence>
<reference evidence="1 2" key="1">
    <citation type="journal article" date="2024" name="Plant Biotechnol. J.">
        <title>Dendrobium thyrsiflorum genome and its molecular insights into genes involved in important horticultural traits.</title>
        <authorList>
            <person name="Chen B."/>
            <person name="Wang J.Y."/>
            <person name="Zheng P.J."/>
            <person name="Li K.L."/>
            <person name="Liang Y.M."/>
            <person name="Chen X.F."/>
            <person name="Zhang C."/>
            <person name="Zhao X."/>
            <person name="He X."/>
            <person name="Zhang G.Q."/>
            <person name="Liu Z.J."/>
            <person name="Xu Q."/>
        </authorList>
    </citation>
    <scope>NUCLEOTIDE SEQUENCE [LARGE SCALE GENOMIC DNA]</scope>
    <source>
        <strain evidence="1">GZMU011</strain>
    </source>
</reference>
<comment type="caution">
    <text evidence="1">The sequence shown here is derived from an EMBL/GenBank/DDBJ whole genome shotgun (WGS) entry which is preliminary data.</text>
</comment>
<dbReference type="EMBL" id="JANQDX010000010">
    <property type="protein sequence ID" value="KAL0917915.1"/>
    <property type="molecule type" value="Genomic_DNA"/>
</dbReference>
<proteinExistence type="predicted"/>
<organism evidence="1 2">
    <name type="scientific">Dendrobium thyrsiflorum</name>
    <name type="common">Pinecone-like raceme dendrobium</name>
    <name type="synonym">Orchid</name>
    <dbReference type="NCBI Taxonomy" id="117978"/>
    <lineage>
        <taxon>Eukaryota</taxon>
        <taxon>Viridiplantae</taxon>
        <taxon>Streptophyta</taxon>
        <taxon>Embryophyta</taxon>
        <taxon>Tracheophyta</taxon>
        <taxon>Spermatophyta</taxon>
        <taxon>Magnoliopsida</taxon>
        <taxon>Liliopsida</taxon>
        <taxon>Asparagales</taxon>
        <taxon>Orchidaceae</taxon>
        <taxon>Epidendroideae</taxon>
        <taxon>Malaxideae</taxon>
        <taxon>Dendrobiinae</taxon>
        <taxon>Dendrobium</taxon>
    </lineage>
</organism>
<gene>
    <name evidence="1" type="ORF">M5K25_013023</name>
</gene>
<keyword evidence="2" id="KW-1185">Reference proteome</keyword>
<evidence type="ECO:0000313" key="1">
    <source>
        <dbReference type="EMBL" id="KAL0917915.1"/>
    </source>
</evidence>
<name>A0ABD0UZG1_DENTH</name>
<dbReference type="Proteomes" id="UP001552299">
    <property type="component" value="Unassembled WGS sequence"/>
</dbReference>
<accession>A0ABD0UZG1</accession>
<dbReference type="AlphaFoldDB" id="A0ABD0UZG1"/>
<evidence type="ECO:0000313" key="2">
    <source>
        <dbReference type="Proteomes" id="UP001552299"/>
    </source>
</evidence>
<protein>
    <submittedName>
        <fullName evidence="1">Uncharacterized protein</fullName>
    </submittedName>
</protein>